<comment type="catalytic activity">
    <reaction evidence="4">
        <text>a secondary aliphatic amine + O2 + H2O = a primary amine + an aldehyde + H2O2</text>
        <dbReference type="Rhea" id="RHEA:26414"/>
        <dbReference type="ChEBI" id="CHEBI:15377"/>
        <dbReference type="ChEBI" id="CHEBI:15379"/>
        <dbReference type="ChEBI" id="CHEBI:16240"/>
        <dbReference type="ChEBI" id="CHEBI:17478"/>
        <dbReference type="ChEBI" id="CHEBI:58855"/>
        <dbReference type="ChEBI" id="CHEBI:65296"/>
        <dbReference type="EC" id="1.4.3.4"/>
    </reaction>
</comment>
<dbReference type="Pfam" id="PF01042">
    <property type="entry name" value="Ribonuc_L-PSP"/>
    <property type="match status" value="1"/>
</dbReference>
<evidence type="ECO:0000313" key="8">
    <source>
        <dbReference type="EMBL" id="RDW87833.1"/>
    </source>
</evidence>
<comment type="cofactor">
    <cofactor evidence="1 6">
        <name>FAD</name>
        <dbReference type="ChEBI" id="CHEBI:57692"/>
    </cofactor>
</comment>
<gene>
    <name evidence="8" type="ORF">BP5796_03527</name>
</gene>
<dbReference type="InterPro" id="IPR002937">
    <property type="entry name" value="Amino_oxidase"/>
</dbReference>
<dbReference type="Gene3D" id="1.10.405.10">
    <property type="entry name" value="Guanine Nucleotide Dissociation Inhibitor, domain 1"/>
    <property type="match status" value="1"/>
</dbReference>
<sequence length="612" mass="66480">MGRHVKTLDPRGISASGPIFSHVATSQGPTKLIYTSGQVGTDSEGNVPSSYEKQVDNAFRNLAECLNAAGASVTDIIQLRWYIVAYDPKNRYHAKVLLAFLGGHRPATTLVPVPALAKAEYLFEIEAVAAVRDLASIPAVIKPKAGGVLDVDVVVVGGGLSGLQSAHDIQRAGYSCVVLEARDRVGGKTWSRPTKCGGYVDVGAAWINDTNQSRMFALAKRFGLDLIEQCTEGNCAAESPDGGPSIIFPYGEVPNFSEADTADIVRVRDLFEELCHTIDIKQPWAPDHDSVTLEEFMKERHAGEKALGIVNIWTRAMLGCESSEMSALYFLDYCKSGGGLLQMRGDRKHGGQYLRIRTGTQSFSTNIAASMVPGSVILEAPVLRIAQNMSGATVTTEDGSRYQCKKVVVSIPTPAYKEISFLPPLPLDKVRYSNNSMLGYYAKMIMVYGKPWWREAGFCGMTQSFVGPMTVTRDTSDEAVGLYSLTCFVVGEPGRLWSKLDGTARQEAIMAQLIVLFGSEQEANVRSATEIFEQEWAKDPWSRGCPCPVVPPGIMTEVGTALRRPDGALHFVGTETSFEWKGYMEGAVRSGERGAAEVIEALQGAKRMTSKL</sequence>
<dbReference type="Pfam" id="PF01593">
    <property type="entry name" value="Amino_oxidase"/>
    <property type="match status" value="1"/>
</dbReference>
<dbReference type="SUPFAM" id="SSF51905">
    <property type="entry name" value="FAD/NAD(P)-binding domain"/>
    <property type="match status" value="1"/>
</dbReference>
<reference evidence="8 9" key="1">
    <citation type="journal article" date="2018" name="IMA Fungus">
        <title>IMA Genome-F 9: Draft genome sequence of Annulohypoxylon stygium, Aspergillus mulundensis, Berkeleyomyces basicola (syn. Thielaviopsis basicola), Ceratocystis smalleyi, two Cercospora beticola strains, Coleophoma cylindrospora, Fusarium fracticaudum, Phialophora cf. hyalina, and Morchella septimelata.</title>
        <authorList>
            <person name="Wingfield B.D."/>
            <person name="Bills G.F."/>
            <person name="Dong Y."/>
            <person name="Huang W."/>
            <person name="Nel W.J."/>
            <person name="Swalarsk-Parry B.S."/>
            <person name="Vaghefi N."/>
            <person name="Wilken P.M."/>
            <person name="An Z."/>
            <person name="de Beer Z.W."/>
            <person name="De Vos L."/>
            <person name="Chen L."/>
            <person name="Duong T.A."/>
            <person name="Gao Y."/>
            <person name="Hammerbacher A."/>
            <person name="Kikkert J.R."/>
            <person name="Li Y."/>
            <person name="Li H."/>
            <person name="Li K."/>
            <person name="Li Q."/>
            <person name="Liu X."/>
            <person name="Ma X."/>
            <person name="Naidoo K."/>
            <person name="Pethybridge S.J."/>
            <person name="Sun J."/>
            <person name="Steenkamp E.T."/>
            <person name="van der Nest M.A."/>
            <person name="van Wyk S."/>
            <person name="Wingfield M.J."/>
            <person name="Xiong C."/>
            <person name="Yue Q."/>
            <person name="Zhang X."/>
        </authorList>
    </citation>
    <scope>NUCLEOTIDE SEQUENCE [LARGE SCALE GENOMIC DNA]</scope>
    <source>
        <strain evidence="8 9">BP5796</strain>
    </source>
</reference>
<dbReference type="InterPro" id="IPR036188">
    <property type="entry name" value="FAD/NAD-bd_sf"/>
</dbReference>
<dbReference type="CDD" id="cd00448">
    <property type="entry name" value="YjgF_YER057c_UK114_family"/>
    <property type="match status" value="1"/>
</dbReference>
<keyword evidence="6" id="KW-0285">Flavoprotein</keyword>
<dbReference type="Gene3D" id="3.50.50.60">
    <property type="entry name" value="FAD/NAD(P)-binding domain"/>
    <property type="match status" value="1"/>
</dbReference>
<feature type="binding site" evidence="5">
    <location>
        <position position="161"/>
    </location>
    <ligand>
        <name>FAD</name>
        <dbReference type="ChEBI" id="CHEBI:57692"/>
    </ligand>
</feature>
<name>A0A3D8SNC7_9HELO</name>
<dbReference type="EC" id="1.4.3.-" evidence="6"/>
<dbReference type="PANTHER" id="PTHR43563:SF14">
    <property type="entry name" value="AMINE OXIDASE"/>
    <property type="match status" value="1"/>
</dbReference>
<evidence type="ECO:0000313" key="9">
    <source>
        <dbReference type="Proteomes" id="UP000256328"/>
    </source>
</evidence>
<keyword evidence="6" id="KW-0274">FAD</keyword>
<dbReference type="AlphaFoldDB" id="A0A3D8SNC7"/>
<evidence type="ECO:0000256" key="6">
    <source>
        <dbReference type="RuleBase" id="RU362067"/>
    </source>
</evidence>
<keyword evidence="9" id="KW-1185">Reference proteome</keyword>
<feature type="binding site" evidence="5">
    <location>
        <position position="382"/>
    </location>
    <ligand>
        <name>FAD</name>
        <dbReference type="ChEBI" id="CHEBI:57692"/>
    </ligand>
</feature>
<dbReference type="InterPro" id="IPR035959">
    <property type="entry name" value="RutC-like_sf"/>
</dbReference>
<evidence type="ECO:0000259" key="7">
    <source>
        <dbReference type="Pfam" id="PF01593"/>
    </source>
</evidence>
<feature type="binding site" evidence="5">
    <location>
        <begin position="180"/>
        <end position="181"/>
    </location>
    <ligand>
        <name>FAD</name>
        <dbReference type="ChEBI" id="CHEBI:57692"/>
    </ligand>
</feature>
<feature type="domain" description="Amine oxidase" evidence="7">
    <location>
        <begin position="160"/>
        <end position="599"/>
    </location>
</feature>
<comment type="caution">
    <text evidence="8">The sequence shown here is derived from an EMBL/GenBank/DDBJ whole genome shotgun (WGS) entry which is preliminary data.</text>
</comment>
<dbReference type="InterPro" id="IPR006175">
    <property type="entry name" value="YjgF/YER057c/UK114"/>
</dbReference>
<dbReference type="PANTHER" id="PTHR43563">
    <property type="entry name" value="AMINE OXIDASE"/>
    <property type="match status" value="1"/>
</dbReference>
<evidence type="ECO:0000256" key="4">
    <source>
        <dbReference type="ARBA" id="ARBA00048448"/>
    </source>
</evidence>
<dbReference type="Proteomes" id="UP000256328">
    <property type="component" value="Unassembled WGS sequence"/>
</dbReference>
<protein>
    <recommendedName>
        <fullName evidence="6">Amine oxidase</fullName>
        <ecNumber evidence="6">1.4.3.-</ecNumber>
    </recommendedName>
</protein>
<comment type="similarity">
    <text evidence="2 6">Belongs to the flavin monoamine oxidase family.</text>
</comment>
<feature type="binding site" evidence="5">
    <location>
        <position position="575"/>
    </location>
    <ligand>
        <name>FAD</name>
        <dbReference type="ChEBI" id="CHEBI:57692"/>
    </ligand>
</feature>
<dbReference type="SUPFAM" id="SSF55298">
    <property type="entry name" value="YjgF-like"/>
    <property type="match status" value="1"/>
</dbReference>
<dbReference type="Gene3D" id="3.30.1330.40">
    <property type="entry name" value="RutC-like"/>
    <property type="match status" value="1"/>
</dbReference>
<dbReference type="SUPFAM" id="SSF54373">
    <property type="entry name" value="FAD-linked reductases, C-terminal domain"/>
    <property type="match status" value="1"/>
</dbReference>
<dbReference type="OrthoDB" id="5046242at2759"/>
<dbReference type="InterPro" id="IPR050703">
    <property type="entry name" value="Flavin_MAO"/>
</dbReference>
<accession>A0A3D8SNC7</accession>
<dbReference type="EMBL" id="PDLN01000004">
    <property type="protein sequence ID" value="RDW87833.1"/>
    <property type="molecule type" value="Genomic_DNA"/>
</dbReference>
<keyword evidence="3 6" id="KW-0560">Oxidoreductase</keyword>
<organism evidence="8 9">
    <name type="scientific">Coleophoma crateriformis</name>
    <dbReference type="NCBI Taxonomy" id="565419"/>
    <lineage>
        <taxon>Eukaryota</taxon>
        <taxon>Fungi</taxon>
        <taxon>Dikarya</taxon>
        <taxon>Ascomycota</taxon>
        <taxon>Pezizomycotina</taxon>
        <taxon>Leotiomycetes</taxon>
        <taxon>Helotiales</taxon>
        <taxon>Dermateaceae</taxon>
        <taxon>Coleophoma</taxon>
    </lineage>
</organism>
<dbReference type="GO" id="GO:0097621">
    <property type="term" value="F:monoamine oxidase activity"/>
    <property type="evidence" value="ECO:0007669"/>
    <property type="project" value="UniProtKB-EC"/>
</dbReference>
<dbReference type="PRINTS" id="PR00757">
    <property type="entry name" value="AMINEOXDASEF"/>
</dbReference>
<evidence type="ECO:0000256" key="5">
    <source>
        <dbReference type="PIRSR" id="PIRSR601613-1"/>
    </source>
</evidence>
<feature type="binding site" evidence="5">
    <location>
        <position position="488"/>
    </location>
    <ligand>
        <name>substrate</name>
    </ligand>
</feature>
<evidence type="ECO:0000256" key="2">
    <source>
        <dbReference type="ARBA" id="ARBA00005995"/>
    </source>
</evidence>
<dbReference type="InterPro" id="IPR001613">
    <property type="entry name" value="Flavin_amine_oxidase"/>
</dbReference>
<evidence type="ECO:0000256" key="3">
    <source>
        <dbReference type="ARBA" id="ARBA00023002"/>
    </source>
</evidence>
<evidence type="ECO:0000256" key="1">
    <source>
        <dbReference type="ARBA" id="ARBA00001974"/>
    </source>
</evidence>
<proteinExistence type="inferred from homology"/>
<dbReference type="Gene3D" id="3.90.660.10">
    <property type="match status" value="1"/>
</dbReference>